<keyword evidence="2" id="KW-1185">Reference proteome</keyword>
<dbReference type="Proteomes" id="UP001060215">
    <property type="component" value="Chromosome 1"/>
</dbReference>
<sequence>MKRRKNPKACTDLLRGASKDLLNEIERNLQDAMSVARNIIKHPKLLPGGGAAELTVSATLKQKSRSIEGIEKWPYEAAAIAFEAIPSQIAFSP</sequence>
<reference evidence="1 2" key="1">
    <citation type="journal article" date="2022" name="Plant J.">
        <title>Chromosome-level genome of Camellia lanceoleosa provides a valuable resource for understanding genome evolution and self-incompatibility.</title>
        <authorList>
            <person name="Gong W."/>
            <person name="Xiao S."/>
            <person name="Wang L."/>
            <person name="Liao Z."/>
            <person name="Chang Y."/>
            <person name="Mo W."/>
            <person name="Hu G."/>
            <person name="Li W."/>
            <person name="Zhao G."/>
            <person name="Zhu H."/>
            <person name="Hu X."/>
            <person name="Ji K."/>
            <person name="Xiang X."/>
            <person name="Song Q."/>
            <person name="Yuan D."/>
            <person name="Jin S."/>
            <person name="Zhang L."/>
        </authorList>
    </citation>
    <scope>NUCLEOTIDE SEQUENCE [LARGE SCALE GENOMIC DNA]</scope>
    <source>
        <strain evidence="1">SQ_2022a</strain>
    </source>
</reference>
<gene>
    <name evidence="1" type="ORF">LOK49_LG01G01687</name>
</gene>
<proteinExistence type="predicted"/>
<protein>
    <submittedName>
        <fullName evidence="1">T-complex protein 1 subunit gamma</fullName>
    </submittedName>
</protein>
<name>A0ACC0J541_9ERIC</name>
<comment type="caution">
    <text evidence="1">The sequence shown here is derived from an EMBL/GenBank/DDBJ whole genome shotgun (WGS) entry which is preliminary data.</text>
</comment>
<dbReference type="EMBL" id="CM045758">
    <property type="protein sequence ID" value="KAI8031356.1"/>
    <property type="molecule type" value="Genomic_DNA"/>
</dbReference>
<evidence type="ECO:0000313" key="2">
    <source>
        <dbReference type="Proteomes" id="UP001060215"/>
    </source>
</evidence>
<organism evidence="1 2">
    <name type="scientific">Camellia lanceoleosa</name>
    <dbReference type="NCBI Taxonomy" id="1840588"/>
    <lineage>
        <taxon>Eukaryota</taxon>
        <taxon>Viridiplantae</taxon>
        <taxon>Streptophyta</taxon>
        <taxon>Embryophyta</taxon>
        <taxon>Tracheophyta</taxon>
        <taxon>Spermatophyta</taxon>
        <taxon>Magnoliopsida</taxon>
        <taxon>eudicotyledons</taxon>
        <taxon>Gunneridae</taxon>
        <taxon>Pentapetalae</taxon>
        <taxon>asterids</taxon>
        <taxon>Ericales</taxon>
        <taxon>Theaceae</taxon>
        <taxon>Camellia</taxon>
    </lineage>
</organism>
<accession>A0ACC0J541</accession>
<evidence type="ECO:0000313" key="1">
    <source>
        <dbReference type="EMBL" id="KAI8031356.1"/>
    </source>
</evidence>